<evidence type="ECO:0000313" key="2">
    <source>
        <dbReference type="Proteomes" id="UP000325576"/>
    </source>
</evidence>
<sequence length="68" mass="7512">MYRADPEKNCPAATLVESSHRSSMSFFGPERTVQISGCVDTFPISDLRVALGELTWHPGGHLRQSSLH</sequence>
<organism evidence="1 2">
    <name type="scientific">Rhodococcus erythropolis</name>
    <name type="common">Arthrobacter picolinophilus</name>
    <dbReference type="NCBI Taxonomy" id="1833"/>
    <lineage>
        <taxon>Bacteria</taxon>
        <taxon>Bacillati</taxon>
        <taxon>Actinomycetota</taxon>
        <taxon>Actinomycetes</taxon>
        <taxon>Mycobacteriales</taxon>
        <taxon>Nocardiaceae</taxon>
        <taxon>Rhodococcus</taxon>
        <taxon>Rhodococcus erythropolis group</taxon>
    </lineage>
</organism>
<accession>A0A0C2VQN6</accession>
<comment type="caution">
    <text evidence="1">The sequence shown here is derived from an EMBL/GenBank/DDBJ whole genome shotgun (WGS) entry which is preliminary data.</text>
</comment>
<dbReference type="AlphaFoldDB" id="A0A0C2VQN6"/>
<dbReference type="Proteomes" id="UP000325576">
    <property type="component" value="Unassembled WGS sequence"/>
</dbReference>
<dbReference type="EMBL" id="MRBO01000589">
    <property type="protein sequence ID" value="KAB2583186.1"/>
    <property type="molecule type" value="Genomic_DNA"/>
</dbReference>
<protein>
    <submittedName>
        <fullName evidence="1">Uncharacterized protein</fullName>
    </submittedName>
</protein>
<reference evidence="1 2" key="1">
    <citation type="journal article" date="2017" name="Poromechanics V (2013)">
        <title>Genomic Characterization of the Arsenic-Tolerant Actinobacterium, &lt;i&gt;Rhodococcus erythropolis&lt;/i&gt; S43.</title>
        <authorList>
            <person name="Retamal-Morales G."/>
            <person name="Mehnert M."/>
            <person name="Schwabe R."/>
            <person name="Tischler D."/>
            <person name="Schloemann M."/>
            <person name="Levican G.J."/>
        </authorList>
    </citation>
    <scope>NUCLEOTIDE SEQUENCE [LARGE SCALE GENOMIC DNA]</scope>
    <source>
        <strain evidence="1 2">S43</strain>
    </source>
</reference>
<proteinExistence type="predicted"/>
<name>A0A0C2VQN6_RHOER</name>
<gene>
    <name evidence="1" type="ORF">BS297_22015</name>
</gene>
<evidence type="ECO:0000313" key="1">
    <source>
        <dbReference type="EMBL" id="KAB2583186.1"/>
    </source>
</evidence>